<evidence type="ECO:0000313" key="3">
    <source>
        <dbReference type="Proteomes" id="UP000269019"/>
    </source>
</evidence>
<dbReference type="AlphaFoldDB" id="A0A3G6JBJ4"/>
<reference evidence="2 3" key="1">
    <citation type="submission" date="2018-11" db="EMBL/GenBank/DDBJ databases">
        <authorList>
            <person name="Kleinhagauer T."/>
            <person name="Glaeser S.P."/>
            <person name="Spergser J."/>
            <person name="Ruckert C."/>
            <person name="Kaempfer P."/>
            <person name="Busse H.-J."/>
        </authorList>
    </citation>
    <scope>NUCLEOTIDE SEQUENCE [LARGE SCALE GENOMIC DNA]</scope>
    <source>
        <strain evidence="2 3">200CH</strain>
    </source>
</reference>
<keyword evidence="3" id="KW-1185">Reference proteome</keyword>
<dbReference type="PROSITE" id="PS51257">
    <property type="entry name" value="PROKAR_LIPOPROTEIN"/>
    <property type="match status" value="1"/>
</dbReference>
<evidence type="ECO:0000256" key="1">
    <source>
        <dbReference type="SAM" id="SignalP"/>
    </source>
</evidence>
<keyword evidence="1" id="KW-0732">Signal</keyword>
<sequence length="170" mass="18168" precursor="true">MRRLLAIGAIATITMLTGCSADSPEVPPSASTTTEAAAFSDVETTNCTSDGAPVTLTKASLWSTDDGKTRTAELWWEGDLPDTYTATLNAVDGGKLTNAELFVESGKLVHYGVYSELEKRTIKPSMLPWTTPGNGRLPIPEAMAKYFNPSPLMSVAITLPDRTSTSCTFN</sequence>
<proteinExistence type="predicted"/>
<organism evidence="2 3">
    <name type="scientific">Corynebacterium choanae</name>
    <dbReference type="NCBI Taxonomy" id="1862358"/>
    <lineage>
        <taxon>Bacteria</taxon>
        <taxon>Bacillati</taxon>
        <taxon>Actinomycetota</taxon>
        <taxon>Actinomycetes</taxon>
        <taxon>Mycobacteriales</taxon>
        <taxon>Corynebacteriaceae</taxon>
        <taxon>Corynebacterium</taxon>
    </lineage>
</organism>
<dbReference type="Proteomes" id="UP000269019">
    <property type="component" value="Chromosome"/>
</dbReference>
<dbReference type="EMBL" id="CP033896">
    <property type="protein sequence ID" value="AZA14040.1"/>
    <property type="molecule type" value="Genomic_DNA"/>
</dbReference>
<evidence type="ECO:0008006" key="4">
    <source>
        <dbReference type="Google" id="ProtNLM"/>
    </source>
</evidence>
<dbReference type="RefSeq" id="WP_245992109.1">
    <property type="nucleotide sequence ID" value="NZ_CP033896.1"/>
</dbReference>
<gene>
    <name evidence="2" type="ORF">CCHOA_08245</name>
</gene>
<dbReference type="KEGG" id="ccho:CCHOA_08245"/>
<accession>A0A3G6JBJ4</accession>
<feature type="chain" id="PRO_5018137001" description="Secreted protein" evidence="1">
    <location>
        <begin position="22"/>
        <end position="170"/>
    </location>
</feature>
<evidence type="ECO:0000313" key="2">
    <source>
        <dbReference type="EMBL" id="AZA14040.1"/>
    </source>
</evidence>
<name>A0A3G6JBJ4_9CORY</name>
<feature type="signal peptide" evidence="1">
    <location>
        <begin position="1"/>
        <end position="21"/>
    </location>
</feature>
<protein>
    <recommendedName>
        <fullName evidence="4">Secreted protein</fullName>
    </recommendedName>
</protein>